<dbReference type="GO" id="GO:0005829">
    <property type="term" value="C:cytosol"/>
    <property type="evidence" value="ECO:0007669"/>
    <property type="project" value="TreeGrafter"/>
</dbReference>
<comment type="caution">
    <text evidence="6">The sequence shown here is derived from an EMBL/GenBank/DDBJ whole genome shotgun (WGS) entry which is preliminary data.</text>
</comment>
<accession>A0A937D812</accession>
<organism evidence="6 7">
    <name type="scientific">Ramlibacter aurantiacus</name>
    <dbReference type="NCBI Taxonomy" id="2801330"/>
    <lineage>
        <taxon>Bacteria</taxon>
        <taxon>Pseudomonadati</taxon>
        <taxon>Pseudomonadota</taxon>
        <taxon>Betaproteobacteria</taxon>
        <taxon>Burkholderiales</taxon>
        <taxon>Comamonadaceae</taxon>
        <taxon>Ramlibacter</taxon>
    </lineage>
</organism>
<gene>
    <name evidence="6" type="ORF">JI739_14425</name>
</gene>
<keyword evidence="4" id="KW-0804">Transcription</keyword>
<evidence type="ECO:0000313" key="7">
    <source>
        <dbReference type="Proteomes" id="UP000613011"/>
    </source>
</evidence>
<keyword evidence="7" id="KW-1185">Reference proteome</keyword>
<dbReference type="AlphaFoldDB" id="A0A937D812"/>
<dbReference type="EMBL" id="JAEQNA010000005">
    <property type="protein sequence ID" value="MBL0421551.1"/>
    <property type="molecule type" value="Genomic_DNA"/>
</dbReference>
<feature type="domain" description="HTH lysR-type" evidence="5">
    <location>
        <begin position="1"/>
        <end position="58"/>
    </location>
</feature>
<name>A0A937D812_9BURK</name>
<evidence type="ECO:0000313" key="6">
    <source>
        <dbReference type="EMBL" id="MBL0421551.1"/>
    </source>
</evidence>
<dbReference type="Proteomes" id="UP000613011">
    <property type="component" value="Unassembled WGS sequence"/>
</dbReference>
<dbReference type="InterPro" id="IPR000847">
    <property type="entry name" value="LysR_HTH_N"/>
</dbReference>
<evidence type="ECO:0000256" key="2">
    <source>
        <dbReference type="ARBA" id="ARBA00023015"/>
    </source>
</evidence>
<reference evidence="6" key="1">
    <citation type="submission" date="2021-01" db="EMBL/GenBank/DDBJ databases">
        <title>Ramlibacter sp. strain AW1 16S ribosomal RNA gene Genome sequencing and assembly.</title>
        <authorList>
            <person name="Kang M."/>
        </authorList>
    </citation>
    <scope>NUCLEOTIDE SEQUENCE</scope>
    <source>
        <strain evidence="6">AW1</strain>
    </source>
</reference>
<dbReference type="RefSeq" id="WP_201684626.1">
    <property type="nucleotide sequence ID" value="NZ_JAEQNA010000005.1"/>
</dbReference>
<protein>
    <submittedName>
        <fullName evidence="6">LysR family transcriptional regulator</fullName>
    </submittedName>
</protein>
<dbReference type="FunFam" id="1.10.10.10:FF:000001">
    <property type="entry name" value="LysR family transcriptional regulator"/>
    <property type="match status" value="1"/>
</dbReference>
<dbReference type="InterPro" id="IPR005119">
    <property type="entry name" value="LysR_subst-bd"/>
</dbReference>
<dbReference type="GO" id="GO:0003700">
    <property type="term" value="F:DNA-binding transcription factor activity"/>
    <property type="evidence" value="ECO:0007669"/>
    <property type="project" value="InterPro"/>
</dbReference>
<dbReference type="PROSITE" id="PS50931">
    <property type="entry name" value="HTH_LYSR"/>
    <property type="match status" value="1"/>
</dbReference>
<dbReference type="InterPro" id="IPR050950">
    <property type="entry name" value="HTH-type_LysR_regulators"/>
</dbReference>
<evidence type="ECO:0000259" key="5">
    <source>
        <dbReference type="PROSITE" id="PS50931"/>
    </source>
</evidence>
<evidence type="ECO:0000256" key="1">
    <source>
        <dbReference type="ARBA" id="ARBA00009437"/>
    </source>
</evidence>
<dbReference type="PANTHER" id="PTHR30419:SF30">
    <property type="entry name" value="LYSR FAMILY TRANSCRIPTIONAL REGULATOR"/>
    <property type="match status" value="1"/>
</dbReference>
<dbReference type="PRINTS" id="PR00039">
    <property type="entry name" value="HTHLYSR"/>
</dbReference>
<evidence type="ECO:0000256" key="4">
    <source>
        <dbReference type="ARBA" id="ARBA00023163"/>
    </source>
</evidence>
<dbReference type="InterPro" id="IPR036388">
    <property type="entry name" value="WH-like_DNA-bd_sf"/>
</dbReference>
<dbReference type="SUPFAM" id="SSF53850">
    <property type="entry name" value="Periplasmic binding protein-like II"/>
    <property type="match status" value="1"/>
</dbReference>
<evidence type="ECO:0000256" key="3">
    <source>
        <dbReference type="ARBA" id="ARBA00023125"/>
    </source>
</evidence>
<dbReference type="GO" id="GO:0003677">
    <property type="term" value="F:DNA binding"/>
    <property type="evidence" value="ECO:0007669"/>
    <property type="project" value="UniProtKB-KW"/>
</dbReference>
<dbReference type="Gene3D" id="1.10.10.10">
    <property type="entry name" value="Winged helix-like DNA-binding domain superfamily/Winged helix DNA-binding domain"/>
    <property type="match status" value="1"/>
</dbReference>
<keyword evidence="2" id="KW-0805">Transcription regulation</keyword>
<dbReference type="Gene3D" id="3.40.190.10">
    <property type="entry name" value="Periplasmic binding protein-like II"/>
    <property type="match status" value="1"/>
</dbReference>
<proteinExistence type="inferred from homology"/>
<dbReference type="PANTHER" id="PTHR30419">
    <property type="entry name" value="HTH-TYPE TRANSCRIPTIONAL REGULATOR YBHD"/>
    <property type="match status" value="1"/>
</dbReference>
<sequence length="312" mass="34534">MKLNQLQMVLAIASKGSLRAAARELGVPQPSLTRSIGELERELGGTLFERCARGMVPTPVGRIFLRRAAVIDSEARRAREEVSQFLGTDEGEVVICLSVVAHLALLPMALPLFRKRFPGVRLRIVEGAFPAVEPRLRDGGMDFYIGPAPEPTPTSEFLVEKLMDNTRAVFARRDHPLAQAQSLSELKDANWITTGITDKAEAELRELFATHGLPPPKAIVQAESMLTMLTILMSSDTLAITARQYEESPLTRNALQRVNVRERLEAPPIVLVRRVALPLAPAADYFSDMFRRATLAYRGRVAAPTHSDSERF</sequence>
<dbReference type="InterPro" id="IPR036390">
    <property type="entry name" value="WH_DNA-bd_sf"/>
</dbReference>
<dbReference type="Pfam" id="PF03466">
    <property type="entry name" value="LysR_substrate"/>
    <property type="match status" value="1"/>
</dbReference>
<dbReference type="SUPFAM" id="SSF46785">
    <property type="entry name" value="Winged helix' DNA-binding domain"/>
    <property type="match status" value="1"/>
</dbReference>
<keyword evidence="3" id="KW-0238">DNA-binding</keyword>
<dbReference type="Pfam" id="PF00126">
    <property type="entry name" value="HTH_1"/>
    <property type="match status" value="1"/>
</dbReference>
<comment type="similarity">
    <text evidence="1">Belongs to the LysR transcriptional regulatory family.</text>
</comment>